<gene>
    <name evidence="1" type="ordered locus">PMT9312_1935</name>
</gene>
<dbReference type="HOGENOM" id="CLU_3065019_0_0_3"/>
<reference evidence="2" key="1">
    <citation type="submission" date="2005-07" db="EMBL/GenBank/DDBJ databases">
        <title>Complete sequence of Prochlorococcus marinus str. MIT 9312.</title>
        <authorList>
            <consortium name="US DOE Joint Genome Institute"/>
            <person name="Copeland A."/>
            <person name="Lucas S."/>
            <person name="Lapidus A."/>
            <person name="Barry K."/>
            <person name="Detter J.C."/>
            <person name="Glavina T."/>
            <person name="Hammon N."/>
            <person name="Israni S."/>
            <person name="Pitluck S."/>
            <person name="Thiel J."/>
            <person name="Schmutz J."/>
            <person name="Larimer F."/>
            <person name="Land M."/>
            <person name="Kyrpides N."/>
            <person name="Lykidis A."/>
            <person name="Richardson P."/>
        </authorList>
    </citation>
    <scope>NUCLEOTIDE SEQUENCE [LARGE SCALE GENOMIC DNA]</scope>
    <source>
        <strain evidence="2">MIT 9312</strain>
    </source>
</reference>
<dbReference type="EMBL" id="CP000111">
    <property type="protein sequence ID" value="ABS83206.1"/>
    <property type="molecule type" value="Genomic_DNA"/>
</dbReference>
<dbReference type="Proteomes" id="UP000002715">
    <property type="component" value="Chromosome"/>
</dbReference>
<protein>
    <submittedName>
        <fullName evidence="1">Uncharacterized protein</fullName>
    </submittedName>
</protein>
<organism evidence="1 2">
    <name type="scientific">Prochlorococcus marinus (strain MIT 9312)</name>
    <dbReference type="NCBI Taxonomy" id="74546"/>
    <lineage>
        <taxon>Bacteria</taxon>
        <taxon>Bacillati</taxon>
        <taxon>Cyanobacteriota</taxon>
        <taxon>Cyanophyceae</taxon>
        <taxon>Synechococcales</taxon>
        <taxon>Prochlorococcaceae</taxon>
        <taxon>Prochlorococcus</taxon>
    </lineage>
</organism>
<evidence type="ECO:0000313" key="1">
    <source>
        <dbReference type="EMBL" id="ABS83206.1"/>
    </source>
</evidence>
<accession>A7FAN2</accession>
<name>A7FAN2_PROM9</name>
<evidence type="ECO:0000313" key="2">
    <source>
        <dbReference type="Proteomes" id="UP000002715"/>
    </source>
</evidence>
<sequence>MDFLLLIFGLTLFFFYTLIKIVNLDSLFGIFDEKLTKLMIPNLCKIFNELNSN</sequence>
<dbReference type="KEGG" id="pmi:PMT9312_1935"/>
<dbReference type="AlphaFoldDB" id="A7FAN2"/>
<proteinExistence type="predicted"/>